<dbReference type="AlphaFoldDB" id="X0LZ50"/>
<accession>X0LZ50</accession>
<gene>
    <name evidence="1" type="ORF">FOTG_17817</name>
    <name evidence="2" type="ORF">FOTG_17819</name>
</gene>
<sequence length="241" mass="27367">MSESVNAFDPLERYVSDPSALRKALDESNAIVDGFWTLSAFVSGEKAFPERLKRPPLRIIIPRKNDWVPISTVLESNGYQLRGNYRAPRGGVLFVRENDDNLSLEFDDEKDLGWKNSESLQAKTLHRVMSEGFGCFMTSKYAVLVCGLQPRSADGDPIEKMRKSIVARYETQPQGSAKERWTKLDDRIYSIVEVEDVATERDSFNRFLSDTDVFSVLSELTRSIIFSESNEQFDNTTSQAV</sequence>
<dbReference type="Proteomes" id="UP000030701">
    <property type="component" value="Unassembled WGS sequence"/>
</dbReference>
<evidence type="ECO:0000313" key="2">
    <source>
        <dbReference type="EMBL" id="EXM13745.1"/>
    </source>
</evidence>
<protein>
    <submittedName>
        <fullName evidence="2">Uncharacterized protein</fullName>
    </submittedName>
</protein>
<dbReference type="EMBL" id="JH658117">
    <property type="protein sequence ID" value="EXM13743.1"/>
    <property type="molecule type" value="Genomic_DNA"/>
</dbReference>
<dbReference type="EMBL" id="JH658117">
    <property type="protein sequence ID" value="EXM13745.1"/>
    <property type="molecule type" value="Genomic_DNA"/>
</dbReference>
<dbReference type="HOGENOM" id="CLU_1250716_0_0_1"/>
<reference evidence="2" key="1">
    <citation type="submission" date="2011-11" db="EMBL/GenBank/DDBJ databases">
        <title>The Genome Sequence of Fusarium oxysporum Cotton.</title>
        <authorList>
            <consortium name="The Broad Institute Genome Sequencing Platform"/>
            <person name="Ma L.-J."/>
            <person name="Gale L.R."/>
            <person name="Schwartz D.C."/>
            <person name="Zhou S."/>
            <person name="Corby-Kistler H."/>
            <person name="Young S.K."/>
            <person name="Zeng Q."/>
            <person name="Gargeya S."/>
            <person name="Fitzgerald M."/>
            <person name="Haas B."/>
            <person name="Abouelleil A."/>
            <person name="Alvarado L."/>
            <person name="Arachchi H.M."/>
            <person name="Berlin A."/>
            <person name="Brown A."/>
            <person name="Chapman S.B."/>
            <person name="Chen Z."/>
            <person name="Dunbar C."/>
            <person name="Freedman E."/>
            <person name="Gearin G."/>
            <person name="Goldberg J."/>
            <person name="Griggs A."/>
            <person name="Gujja S."/>
            <person name="Heiman D."/>
            <person name="Howarth C."/>
            <person name="Larson L."/>
            <person name="Lui A."/>
            <person name="MacDonald P.J.P."/>
            <person name="Montmayeur A."/>
            <person name="Murphy C."/>
            <person name="Neiman D."/>
            <person name="Pearson M."/>
            <person name="Priest M."/>
            <person name="Roberts A."/>
            <person name="Saif S."/>
            <person name="Shea T."/>
            <person name="Shenoy N."/>
            <person name="Sisk P."/>
            <person name="Stolte C."/>
            <person name="Sykes S."/>
            <person name="Wortman J."/>
            <person name="Nusbaum C."/>
            <person name="Birren B."/>
        </authorList>
    </citation>
    <scope>NUCLEOTIDE SEQUENCE [LARGE SCALE GENOMIC DNA]</scope>
    <source>
        <strain evidence="2">25433</strain>
    </source>
</reference>
<proteinExistence type="predicted"/>
<evidence type="ECO:0000313" key="1">
    <source>
        <dbReference type="EMBL" id="EXM13743.1"/>
    </source>
</evidence>
<organism evidence="2">
    <name type="scientific">Fusarium oxysporum f. sp. vasinfectum 25433</name>
    <dbReference type="NCBI Taxonomy" id="1089449"/>
    <lineage>
        <taxon>Eukaryota</taxon>
        <taxon>Fungi</taxon>
        <taxon>Dikarya</taxon>
        <taxon>Ascomycota</taxon>
        <taxon>Pezizomycotina</taxon>
        <taxon>Sordariomycetes</taxon>
        <taxon>Hypocreomycetidae</taxon>
        <taxon>Hypocreales</taxon>
        <taxon>Nectriaceae</taxon>
        <taxon>Fusarium</taxon>
        <taxon>Fusarium oxysporum species complex</taxon>
    </lineage>
</organism>
<dbReference type="OrthoDB" id="10285568at2759"/>
<reference evidence="2" key="2">
    <citation type="submission" date="2012-05" db="EMBL/GenBank/DDBJ databases">
        <title>The Genome Annotation of Fusarium oxysporum Cotton.</title>
        <authorList>
            <consortium name="The Broad Institute Genomics Platform"/>
            <person name="Ma L.-J."/>
            <person name="Corby-Kistler H."/>
            <person name="Broz K."/>
            <person name="Gale L.R."/>
            <person name="Jonkers W."/>
            <person name="O'Donnell K."/>
            <person name="Ploetz R."/>
            <person name="Steinberg C."/>
            <person name="Schwartz D.C."/>
            <person name="VanEtten H."/>
            <person name="Zhou S."/>
            <person name="Young S.K."/>
            <person name="Zeng Q."/>
            <person name="Gargeya S."/>
            <person name="Fitzgerald M."/>
            <person name="Abouelleil A."/>
            <person name="Alvarado L."/>
            <person name="Chapman S.B."/>
            <person name="Gainer-Dewar J."/>
            <person name="Goldberg J."/>
            <person name="Griggs A."/>
            <person name="Gujja S."/>
            <person name="Hansen M."/>
            <person name="Howarth C."/>
            <person name="Imamovic A."/>
            <person name="Ireland A."/>
            <person name="Larimer J."/>
            <person name="McCowan C."/>
            <person name="Murphy C."/>
            <person name="Pearson M."/>
            <person name="Poon T.W."/>
            <person name="Priest M."/>
            <person name="Roberts A."/>
            <person name="Saif S."/>
            <person name="Shea T."/>
            <person name="Sykes S."/>
            <person name="Wortman J."/>
            <person name="Nusbaum C."/>
            <person name="Birren B."/>
        </authorList>
    </citation>
    <scope>NUCLEOTIDE SEQUENCE</scope>
    <source>
        <strain evidence="2">25433</strain>
    </source>
</reference>
<name>X0LZ50_FUSOX</name>